<dbReference type="InParanoid" id="A0A369JJN6"/>
<accession>A0A369JJN6</accession>
<name>A0A369JJN6_HYPMA</name>
<dbReference type="OrthoDB" id="2987979at2759"/>
<reference evidence="1" key="1">
    <citation type="submission" date="2018-04" db="EMBL/GenBank/DDBJ databases">
        <title>Whole genome sequencing of Hypsizygus marmoreus.</title>
        <authorList>
            <person name="Choi I.-G."/>
            <person name="Min B."/>
            <person name="Kim J.-G."/>
            <person name="Kim S."/>
            <person name="Oh Y.-L."/>
            <person name="Kong W.-S."/>
            <person name="Park H."/>
            <person name="Jeong J."/>
            <person name="Song E.-S."/>
        </authorList>
    </citation>
    <scope>NUCLEOTIDE SEQUENCE [LARGE SCALE GENOMIC DNA]</scope>
    <source>
        <strain evidence="1">51987-8</strain>
    </source>
</reference>
<sequence length="518" mass="59160">MADLPYDVWGLIAENLPRNALLPLLPLNRAFFDIVLNIRYGTIDWAMLDDTMIRHLHRLQDPFIASRVRRLHIRAWFIQYLLKREKLFRDTSKTSVRFSFMQPTRKLLHLAQHSPDIRSSSLSAAQRIGKLASPRVTMGAMVKAINQMVNVTEYTFHWSDLDLTKETEIFLTSARSAFHSSLSKLELHAQIPKFEPLLSASNFVGLEELEFHFDFDTSECFGPPNEDYRGAKNEALLIGCIAPFINRQRSTLRALTISSSAKGDHSQFFRALELFPKLRQLGVRVWFDKEHLSDPKGIHILLRSPSLTLLKVELRPNYPPPVKYGHSTPYLPDAWSPLSQACLKNPAWLRNLESLIMPALNHHTTLSLLRLTPCSLASLCLFGRYLSFDEVADVISIHLGLRNLSLEVQSLNLQLIGLLANSLPQLLSLTLVLENGFADEYTLAIAFPEQSAVFQYPAHEHWTLFDLSLFLKAYRDDSITIIPTTCAEDEMMLCLLRTVLPSVRSFKGRGHTRSQWWD</sequence>
<protein>
    <recommendedName>
        <fullName evidence="3">F-box domain-containing protein</fullName>
    </recommendedName>
</protein>
<dbReference type="Proteomes" id="UP000076154">
    <property type="component" value="Unassembled WGS sequence"/>
</dbReference>
<keyword evidence="2" id="KW-1185">Reference proteome</keyword>
<evidence type="ECO:0000313" key="1">
    <source>
        <dbReference type="EMBL" id="RDB22058.1"/>
    </source>
</evidence>
<evidence type="ECO:0008006" key="3">
    <source>
        <dbReference type="Google" id="ProtNLM"/>
    </source>
</evidence>
<evidence type="ECO:0000313" key="2">
    <source>
        <dbReference type="Proteomes" id="UP000076154"/>
    </source>
</evidence>
<proteinExistence type="predicted"/>
<organism evidence="1 2">
    <name type="scientific">Hypsizygus marmoreus</name>
    <name type="common">White beech mushroom</name>
    <name type="synonym">Agaricus marmoreus</name>
    <dbReference type="NCBI Taxonomy" id="39966"/>
    <lineage>
        <taxon>Eukaryota</taxon>
        <taxon>Fungi</taxon>
        <taxon>Dikarya</taxon>
        <taxon>Basidiomycota</taxon>
        <taxon>Agaricomycotina</taxon>
        <taxon>Agaricomycetes</taxon>
        <taxon>Agaricomycetidae</taxon>
        <taxon>Agaricales</taxon>
        <taxon>Tricholomatineae</taxon>
        <taxon>Lyophyllaceae</taxon>
        <taxon>Hypsizygus</taxon>
    </lineage>
</organism>
<comment type="caution">
    <text evidence="1">The sequence shown here is derived from an EMBL/GenBank/DDBJ whole genome shotgun (WGS) entry which is preliminary data.</text>
</comment>
<gene>
    <name evidence="1" type="ORF">Hypma_010948</name>
</gene>
<dbReference type="EMBL" id="LUEZ02000053">
    <property type="protein sequence ID" value="RDB22058.1"/>
    <property type="molecule type" value="Genomic_DNA"/>
</dbReference>
<dbReference type="AlphaFoldDB" id="A0A369JJN6"/>